<name>A0A8T1TTM7_9STRA</name>
<protein>
    <submittedName>
        <fullName evidence="2">Uncharacterized protein</fullName>
    </submittedName>
</protein>
<evidence type="ECO:0000313" key="2">
    <source>
        <dbReference type="EMBL" id="KAG6945990.1"/>
    </source>
</evidence>
<comment type="caution">
    <text evidence="2">The sequence shown here is derived from an EMBL/GenBank/DDBJ whole genome shotgun (WGS) entry which is preliminary data.</text>
</comment>
<dbReference type="AlphaFoldDB" id="A0A8T1TTM7"/>
<feature type="region of interest" description="Disordered" evidence="1">
    <location>
        <begin position="139"/>
        <end position="178"/>
    </location>
</feature>
<proteinExistence type="predicted"/>
<dbReference type="EMBL" id="JAENGZ010001844">
    <property type="protein sequence ID" value="KAG6945990.1"/>
    <property type="molecule type" value="Genomic_DNA"/>
</dbReference>
<organism evidence="2 3">
    <name type="scientific">Phytophthora cactorum</name>
    <dbReference type="NCBI Taxonomy" id="29920"/>
    <lineage>
        <taxon>Eukaryota</taxon>
        <taxon>Sar</taxon>
        <taxon>Stramenopiles</taxon>
        <taxon>Oomycota</taxon>
        <taxon>Peronosporomycetes</taxon>
        <taxon>Peronosporales</taxon>
        <taxon>Peronosporaceae</taxon>
        <taxon>Phytophthora</taxon>
    </lineage>
</organism>
<dbReference type="OrthoDB" id="10594515at2759"/>
<dbReference type="Proteomes" id="UP000688947">
    <property type="component" value="Unassembled WGS sequence"/>
</dbReference>
<evidence type="ECO:0000313" key="3">
    <source>
        <dbReference type="Proteomes" id="UP000688947"/>
    </source>
</evidence>
<accession>A0A8T1TTM7</accession>
<evidence type="ECO:0000256" key="1">
    <source>
        <dbReference type="SAM" id="MobiDB-lite"/>
    </source>
</evidence>
<feature type="non-terminal residue" evidence="2">
    <location>
        <position position="1"/>
    </location>
</feature>
<reference evidence="2" key="1">
    <citation type="submission" date="2021-01" db="EMBL/GenBank/DDBJ databases">
        <title>Phytophthora aleatoria, a newly-described species from Pinus radiata is distinct from Phytophthora cactorum isolates based on comparative genomics.</title>
        <authorList>
            <person name="Mcdougal R."/>
            <person name="Panda P."/>
            <person name="Williams N."/>
            <person name="Studholme D.J."/>
        </authorList>
    </citation>
    <scope>NUCLEOTIDE SEQUENCE</scope>
    <source>
        <strain evidence="2">NZFS 3830</strain>
    </source>
</reference>
<gene>
    <name evidence="2" type="ORF">JG687_00016978</name>
</gene>
<feature type="region of interest" description="Disordered" evidence="1">
    <location>
        <begin position="206"/>
        <end position="230"/>
    </location>
</feature>
<sequence length="230" mass="23739">MTSVALSIRQPTLNPTRKEIATRKRQELPVQQASLGTALSPGVVRKEEVEDAQPDVLRARIAQKVYVRLASASASVELPVRQSSLAAAHMEVVREEDVEDVRLGGWQEPRVLQVRIVLRGVGVDGAAGQVAVGEADSGTVGQEGVAGRGARDYGARGGRKAPRVASTPSAEGDEVDSSEVGFDMNVGMDVYGAAGQAVGSSRGVRGLVAAAPDSPRPGSAAPTGETGAAH</sequence>